<comment type="caution">
    <text evidence="3">The sequence shown here is derived from an EMBL/GenBank/DDBJ whole genome shotgun (WGS) entry which is preliminary data.</text>
</comment>
<keyword evidence="4" id="KW-1185">Reference proteome</keyword>
<proteinExistence type="inferred from homology"/>
<dbReference type="PANTHER" id="PTHR11604">
    <property type="entry name" value="PROFILIN"/>
    <property type="match status" value="1"/>
</dbReference>
<comment type="similarity">
    <text evidence="1 2">Belongs to the profilin family.</text>
</comment>
<dbReference type="InterPro" id="IPR036140">
    <property type="entry name" value="PFN_sf"/>
</dbReference>
<dbReference type="Pfam" id="PF00235">
    <property type="entry name" value="Profilin"/>
    <property type="match status" value="1"/>
</dbReference>
<dbReference type="Proteomes" id="UP001212152">
    <property type="component" value="Unassembled WGS sequence"/>
</dbReference>
<dbReference type="GO" id="GO:0005938">
    <property type="term" value="C:cell cortex"/>
    <property type="evidence" value="ECO:0007669"/>
    <property type="project" value="TreeGrafter"/>
</dbReference>
<accession>A0AAD5TJS8</accession>
<keyword evidence="2" id="KW-0009">Actin-binding</keyword>
<dbReference type="InterPro" id="IPR005455">
    <property type="entry name" value="PFN_euk"/>
</dbReference>
<organism evidence="3 4">
    <name type="scientific">Geranomyces variabilis</name>
    <dbReference type="NCBI Taxonomy" id="109894"/>
    <lineage>
        <taxon>Eukaryota</taxon>
        <taxon>Fungi</taxon>
        <taxon>Fungi incertae sedis</taxon>
        <taxon>Chytridiomycota</taxon>
        <taxon>Chytridiomycota incertae sedis</taxon>
        <taxon>Chytridiomycetes</taxon>
        <taxon>Spizellomycetales</taxon>
        <taxon>Powellomycetaceae</taxon>
        <taxon>Geranomyces</taxon>
    </lineage>
</organism>
<dbReference type="InterPro" id="IPR048278">
    <property type="entry name" value="PFN"/>
</dbReference>
<evidence type="ECO:0000256" key="2">
    <source>
        <dbReference type="RuleBase" id="RU003909"/>
    </source>
</evidence>
<gene>
    <name evidence="3" type="primary">PFN4</name>
    <name evidence="3" type="ORF">HDU87_003475</name>
</gene>
<dbReference type="SUPFAM" id="SSF55770">
    <property type="entry name" value="Profilin (actin-binding protein)"/>
    <property type="match status" value="1"/>
</dbReference>
<dbReference type="GO" id="GO:0003785">
    <property type="term" value="F:actin monomer binding"/>
    <property type="evidence" value="ECO:0007669"/>
    <property type="project" value="TreeGrafter"/>
</dbReference>
<name>A0AAD5TJS8_9FUNG</name>
<dbReference type="EMBL" id="JADGJQ010000025">
    <property type="protein sequence ID" value="KAJ3178652.1"/>
    <property type="molecule type" value="Genomic_DNA"/>
</dbReference>
<dbReference type="Gene3D" id="3.30.450.30">
    <property type="entry name" value="Dynein light chain 2a, cytoplasmic"/>
    <property type="match status" value="1"/>
</dbReference>
<dbReference type="AlphaFoldDB" id="A0AAD5TJS8"/>
<dbReference type="SMART" id="SM00392">
    <property type="entry name" value="PROF"/>
    <property type="match status" value="1"/>
</dbReference>
<evidence type="ECO:0000256" key="1">
    <source>
        <dbReference type="ARBA" id="ARBA00010058"/>
    </source>
</evidence>
<evidence type="ECO:0000313" key="4">
    <source>
        <dbReference type="Proteomes" id="UP001212152"/>
    </source>
</evidence>
<dbReference type="PANTHER" id="PTHR11604:SF2">
    <property type="entry name" value="PROFILIN-4"/>
    <property type="match status" value="1"/>
</dbReference>
<reference evidence="3" key="1">
    <citation type="submission" date="2020-05" db="EMBL/GenBank/DDBJ databases">
        <title>Phylogenomic resolution of chytrid fungi.</title>
        <authorList>
            <person name="Stajich J.E."/>
            <person name="Amses K."/>
            <person name="Simmons R."/>
            <person name="Seto K."/>
            <person name="Myers J."/>
            <person name="Bonds A."/>
            <person name="Quandt C.A."/>
            <person name="Barry K."/>
            <person name="Liu P."/>
            <person name="Grigoriev I."/>
            <person name="Longcore J.E."/>
            <person name="James T.Y."/>
        </authorList>
    </citation>
    <scope>NUCLEOTIDE SEQUENCE</scope>
    <source>
        <strain evidence="3">JEL0379</strain>
    </source>
</reference>
<sequence>MNSLLEEALLLTGHVDNAAIIRIKDGAVKGKSPQFSMQPFDWMSIQHAFEKPREARIMDAGVTLSDAGYRVVRADTMAVYGKNSSSSGIIICRTHQYYILGTYVAGMHASIAVEAVEKLADYLRKKNK</sequence>
<protein>
    <recommendedName>
        <fullName evidence="2">Profilin</fullName>
    </recommendedName>
</protein>
<evidence type="ECO:0000313" key="3">
    <source>
        <dbReference type="EMBL" id="KAJ3178652.1"/>
    </source>
</evidence>